<dbReference type="VEuPathDB" id="VectorBase:GPPI017036"/>
<protein>
    <submittedName>
        <fullName evidence="1">Uncharacterized protein</fullName>
    </submittedName>
</protein>
<dbReference type="EnsemblMetazoa" id="GPPI017036-RA">
    <property type="protein sequence ID" value="GPPI017036-PA"/>
    <property type="gene ID" value="GPPI017036"/>
</dbReference>
<reference evidence="2" key="1">
    <citation type="submission" date="2015-01" db="EMBL/GenBank/DDBJ databases">
        <authorList>
            <person name="Aksoy S."/>
            <person name="Warren W."/>
            <person name="Wilson R.K."/>
        </authorList>
    </citation>
    <scope>NUCLEOTIDE SEQUENCE [LARGE SCALE GENOMIC DNA]</scope>
    <source>
        <strain evidence="2">IAEA</strain>
    </source>
</reference>
<dbReference type="AlphaFoldDB" id="A0A1B0B2T2"/>
<proteinExistence type="predicted"/>
<accession>A0A1B0B2T2</accession>
<organism evidence="1 2">
    <name type="scientific">Glossina palpalis gambiensis</name>
    <dbReference type="NCBI Taxonomy" id="67801"/>
    <lineage>
        <taxon>Eukaryota</taxon>
        <taxon>Metazoa</taxon>
        <taxon>Ecdysozoa</taxon>
        <taxon>Arthropoda</taxon>
        <taxon>Hexapoda</taxon>
        <taxon>Insecta</taxon>
        <taxon>Pterygota</taxon>
        <taxon>Neoptera</taxon>
        <taxon>Endopterygota</taxon>
        <taxon>Diptera</taxon>
        <taxon>Brachycera</taxon>
        <taxon>Muscomorpha</taxon>
        <taxon>Hippoboscoidea</taxon>
        <taxon>Glossinidae</taxon>
        <taxon>Glossina</taxon>
    </lineage>
</organism>
<dbReference type="EMBL" id="JXJN01007698">
    <property type="status" value="NOT_ANNOTATED_CDS"/>
    <property type="molecule type" value="Genomic_DNA"/>
</dbReference>
<reference evidence="1" key="2">
    <citation type="submission" date="2020-05" db="UniProtKB">
        <authorList>
            <consortium name="EnsemblMetazoa"/>
        </authorList>
    </citation>
    <scope>IDENTIFICATION</scope>
    <source>
        <strain evidence="1">IAEA</strain>
    </source>
</reference>
<keyword evidence="2" id="KW-1185">Reference proteome</keyword>
<sequence>MRDYGHSNDSIVPAKMRKFHKIILDGHRLLVRELDPKSFADTLVFCILVMSRREYVPDIYTCA</sequence>
<evidence type="ECO:0000313" key="1">
    <source>
        <dbReference type="EnsemblMetazoa" id="GPPI017036-PA"/>
    </source>
</evidence>
<name>A0A1B0B2T2_9MUSC</name>
<evidence type="ECO:0000313" key="2">
    <source>
        <dbReference type="Proteomes" id="UP000092460"/>
    </source>
</evidence>
<dbReference type="Proteomes" id="UP000092460">
    <property type="component" value="Unassembled WGS sequence"/>
</dbReference>